<evidence type="ECO:0000259" key="6">
    <source>
        <dbReference type="Pfam" id="PF01068"/>
    </source>
</evidence>
<sequence>MATVYGDDNVTTLYKRDALGRIVFWRIETDGSHEKVSYGLFERLSDVGQVIVSASTKTSYKSQIKRKIDRGYKTAEMYGVTSDMYESANQLHDLLDNVIPKFATDANNVDKPMKCQKWKTGIFDYSNGAFADPKINGVRCTIKLDEVDNGLFGKTKEVVIRSKEGLRYNVKHIEDAFMTYVYCIPNYKNITFDGELYIKGQKNTTIGGAARNPKNPLHKYLQFVNFDLSIPDVSNRDRYYLRRDILNKAWLNATSSNSDAIYIQFKPEEHDATKNAKIVSLCSINIKGDSDVEAYRDRCIAAGYEGCVVRSKIAEYKFGSRPQTMMKAKQYEETECLCLDILVDPITKIVDGHEVVYNYAKFKCKNDLNAETFEVKPTAIYNGNTDNTMTSDYILSHKNEFIGKMLAIKFYERTDKNIPFNANAYGVRDYESND</sequence>
<dbReference type="GO" id="GO:0005524">
    <property type="term" value="F:ATP binding"/>
    <property type="evidence" value="ECO:0007669"/>
    <property type="project" value="InterPro"/>
</dbReference>
<dbReference type="GO" id="GO:0003910">
    <property type="term" value="F:DNA ligase (ATP) activity"/>
    <property type="evidence" value="ECO:0007669"/>
    <property type="project" value="InterPro"/>
</dbReference>
<feature type="domain" description="ATP-dependent DNA ligase family profile" evidence="6">
    <location>
        <begin position="113"/>
        <end position="329"/>
    </location>
</feature>
<dbReference type="Proteomes" id="UP000827432">
    <property type="component" value="Segment"/>
</dbReference>
<evidence type="ECO:0000256" key="4">
    <source>
        <dbReference type="ARBA" id="ARBA00022763"/>
    </source>
</evidence>
<dbReference type="Gene3D" id="3.30.1490.70">
    <property type="match status" value="1"/>
</dbReference>
<name>A0AAE7RX20_9CAUD</name>
<comment type="similarity">
    <text evidence="1">Belongs to the ATP-dependent DNA ligase family.</text>
</comment>
<proteinExistence type="inferred from homology"/>
<dbReference type="GeneID" id="75690709"/>
<dbReference type="GO" id="GO:0006281">
    <property type="term" value="P:DNA repair"/>
    <property type="evidence" value="ECO:0007669"/>
    <property type="project" value="UniProtKB-KW"/>
</dbReference>
<dbReference type="GO" id="GO:0006310">
    <property type="term" value="P:DNA recombination"/>
    <property type="evidence" value="ECO:0007669"/>
    <property type="project" value="InterPro"/>
</dbReference>
<keyword evidence="5" id="KW-0234">DNA repair</keyword>
<evidence type="ECO:0000313" key="8">
    <source>
        <dbReference type="Proteomes" id="UP000827432"/>
    </source>
</evidence>
<dbReference type="InterPro" id="IPR050326">
    <property type="entry name" value="NAD_dep_DNA_ligaseB"/>
</dbReference>
<keyword evidence="2 7" id="KW-0436">Ligase</keyword>
<gene>
    <name evidence="7" type="primary">gp_26544</name>
</gene>
<protein>
    <submittedName>
        <fullName evidence="7">DNA ligase</fullName>
    </submittedName>
</protein>
<dbReference type="GO" id="GO:0006260">
    <property type="term" value="P:DNA replication"/>
    <property type="evidence" value="ECO:0007669"/>
    <property type="project" value="UniProtKB-KW"/>
</dbReference>
<dbReference type="KEGG" id="vg:75690709"/>
<dbReference type="SUPFAM" id="SSF56091">
    <property type="entry name" value="DNA ligase/mRNA capping enzyme, catalytic domain"/>
    <property type="match status" value="1"/>
</dbReference>
<reference evidence="7 8" key="1">
    <citation type="submission" date="2021-04" db="EMBL/GenBank/DDBJ databases">
        <authorList>
            <person name="Shkoporov A.N."/>
            <person name="Stockdale S.R."/>
            <person name="Guerin E."/>
            <person name="Ross R.P."/>
            <person name="Hill C."/>
        </authorList>
    </citation>
    <scope>NUCLEOTIDE SEQUENCE [LARGE SCALE GENOMIC DNA]</scope>
    <source>
        <strain evidence="8">cr2_1</strain>
    </source>
</reference>
<evidence type="ECO:0000256" key="3">
    <source>
        <dbReference type="ARBA" id="ARBA00022705"/>
    </source>
</evidence>
<accession>A0AAE7RX20</accession>
<dbReference type="InterPro" id="IPR012310">
    <property type="entry name" value="DNA_ligase_ATP-dep_cent"/>
</dbReference>
<dbReference type="PANTHER" id="PTHR47810">
    <property type="entry name" value="DNA LIGASE"/>
    <property type="match status" value="1"/>
</dbReference>
<evidence type="ECO:0000256" key="1">
    <source>
        <dbReference type="ARBA" id="ARBA00007572"/>
    </source>
</evidence>
<keyword evidence="3" id="KW-0235">DNA replication</keyword>
<dbReference type="Pfam" id="PF01068">
    <property type="entry name" value="DNA_ligase_A_M"/>
    <property type="match status" value="1"/>
</dbReference>
<organism evidence="7 8">
    <name type="scientific">uncultured phage cr2_1</name>
    <dbReference type="NCBI Taxonomy" id="2986394"/>
    <lineage>
        <taxon>Viruses</taxon>
        <taxon>Duplodnaviria</taxon>
        <taxon>Heunggongvirae</taxon>
        <taxon>Uroviricota</taxon>
        <taxon>Caudoviricetes</taxon>
        <taxon>Crassvirales</taxon>
        <taxon>Crevaviridae</taxon>
        <taxon>Coarsevirinae</taxon>
        <taxon>Junduvirus</taxon>
        <taxon>Junduvirus communis</taxon>
    </lineage>
</organism>
<dbReference type="PANTHER" id="PTHR47810:SF1">
    <property type="entry name" value="DNA LIGASE B"/>
    <property type="match status" value="1"/>
</dbReference>
<dbReference type="RefSeq" id="YP_010359979.1">
    <property type="nucleotide sequence ID" value="NC_062779.1"/>
</dbReference>
<evidence type="ECO:0000256" key="2">
    <source>
        <dbReference type="ARBA" id="ARBA00022598"/>
    </source>
</evidence>
<evidence type="ECO:0000313" key="7">
    <source>
        <dbReference type="EMBL" id="QWM90407.1"/>
    </source>
</evidence>
<dbReference type="Gene3D" id="3.30.470.30">
    <property type="entry name" value="DNA ligase/mRNA capping enzyme"/>
    <property type="match status" value="1"/>
</dbReference>
<keyword evidence="4" id="KW-0227">DNA damage</keyword>
<keyword evidence="8" id="KW-1185">Reference proteome</keyword>
<evidence type="ECO:0000256" key="5">
    <source>
        <dbReference type="ARBA" id="ARBA00023204"/>
    </source>
</evidence>
<dbReference type="EMBL" id="MZ130489">
    <property type="protein sequence ID" value="QWM90407.1"/>
    <property type="molecule type" value="Genomic_DNA"/>
</dbReference>